<comment type="caution">
    <text evidence="1">The sequence shown here is derived from an EMBL/GenBank/DDBJ whole genome shotgun (WGS) entry which is preliminary data.</text>
</comment>
<sequence length="103" mass="11726">MMCRKTGQAPYNPGGNGICERFRSLQNLLCILSEQQKTSLARINVITNFLIQLHTPFYHWPVSRLFNVHLGMAPAEASFTSVGDYLAHRIYQLAGERMKRATQ</sequence>
<evidence type="ECO:0000313" key="2">
    <source>
        <dbReference type="Proteomes" id="UP000735302"/>
    </source>
</evidence>
<dbReference type="Proteomes" id="UP000735302">
    <property type="component" value="Unassembled WGS sequence"/>
</dbReference>
<name>A0AAV4B086_9GAST</name>
<proteinExistence type="predicted"/>
<evidence type="ECO:0000313" key="1">
    <source>
        <dbReference type="EMBL" id="GFO12702.1"/>
    </source>
</evidence>
<reference evidence="1 2" key="1">
    <citation type="journal article" date="2021" name="Elife">
        <title>Chloroplast acquisition without the gene transfer in kleptoplastic sea slugs, Plakobranchus ocellatus.</title>
        <authorList>
            <person name="Maeda T."/>
            <person name="Takahashi S."/>
            <person name="Yoshida T."/>
            <person name="Shimamura S."/>
            <person name="Takaki Y."/>
            <person name="Nagai Y."/>
            <person name="Toyoda A."/>
            <person name="Suzuki Y."/>
            <person name="Arimoto A."/>
            <person name="Ishii H."/>
            <person name="Satoh N."/>
            <person name="Nishiyama T."/>
            <person name="Hasebe M."/>
            <person name="Maruyama T."/>
            <person name="Minagawa J."/>
            <person name="Obokata J."/>
            <person name="Shigenobu S."/>
        </authorList>
    </citation>
    <scope>NUCLEOTIDE SEQUENCE [LARGE SCALE GENOMIC DNA]</scope>
</reference>
<protein>
    <recommendedName>
        <fullName evidence="3">Integrase catalytic domain-containing protein</fullName>
    </recommendedName>
</protein>
<evidence type="ECO:0008006" key="3">
    <source>
        <dbReference type="Google" id="ProtNLM"/>
    </source>
</evidence>
<dbReference type="AlphaFoldDB" id="A0AAV4B086"/>
<keyword evidence="2" id="KW-1185">Reference proteome</keyword>
<gene>
    <name evidence="1" type="ORF">PoB_003920700</name>
</gene>
<accession>A0AAV4B086</accession>
<organism evidence="1 2">
    <name type="scientific">Plakobranchus ocellatus</name>
    <dbReference type="NCBI Taxonomy" id="259542"/>
    <lineage>
        <taxon>Eukaryota</taxon>
        <taxon>Metazoa</taxon>
        <taxon>Spiralia</taxon>
        <taxon>Lophotrochozoa</taxon>
        <taxon>Mollusca</taxon>
        <taxon>Gastropoda</taxon>
        <taxon>Heterobranchia</taxon>
        <taxon>Euthyneura</taxon>
        <taxon>Panpulmonata</taxon>
        <taxon>Sacoglossa</taxon>
        <taxon>Placobranchoidea</taxon>
        <taxon>Plakobranchidae</taxon>
        <taxon>Plakobranchus</taxon>
    </lineage>
</organism>
<dbReference type="EMBL" id="BLXT01004451">
    <property type="protein sequence ID" value="GFO12702.1"/>
    <property type="molecule type" value="Genomic_DNA"/>
</dbReference>